<dbReference type="PaxDb" id="4097-A0A1S4AVT1"/>
<feature type="compositionally biased region" description="Pro residues" evidence="1">
    <location>
        <begin position="403"/>
        <end position="417"/>
    </location>
</feature>
<feature type="region of interest" description="Disordered" evidence="1">
    <location>
        <begin position="394"/>
        <end position="417"/>
    </location>
</feature>
<evidence type="ECO:0000313" key="3">
    <source>
        <dbReference type="RefSeq" id="XP_016480784.1"/>
    </source>
</evidence>
<feature type="region of interest" description="Disordered" evidence="1">
    <location>
        <begin position="38"/>
        <end position="103"/>
    </location>
</feature>
<sequence>MTGSENSAESDGMAQQMLKEALEKIERMGLEMRQMQLALAKVQKEPESSIAPHLPSGHTPEYPHHDPSANQHYSQERGHYDTQAPPPNTNPPPPSAPIFMAPPPLQRPLNEPLFQAHDTQYFPPEPTFKAPEPYAYKPHFEIPVEIERPDRSAEQDELTRKFKSLEQSFRSKHGLDNHVSMAYKDLCPFPNARLPAGFKMPKFDLYEGHGDPVAHLRGFCNTMRGAGGKEELLIAYFSQSLKGAALEWYTRQDPSKWYTWDDLTQAFTAQFHYNLEIVPDRLTIQKTRQKPGESFREFGFRWRDQAARVDPPMKEGEMVDYFLQTLEPTYFGHLVTTVGKSFNEVVKIGSMIEEGLRADRLLNYSALKATTHAIQGGTGGAPGRRKKEEVATAETSTWSKPNYPAPPHTPYNPPPQHYYPPPEPHFSVYQAQTYTQPPAHPQWRAPIPQITYPPPQNTYLPPQNTYPPPRAYRNPPGAGGRGNQAFRNERVQRRTYTELGETYTALFHKLRQLGLLSPVENRLPNPPPPNVDRSLSCEYCSGMLGHDTEKCWKLKRAIQDLIDANKIEVQAPEKEKSISKKAVRQMEERDVKPDGVEPRFSLYWF</sequence>
<dbReference type="STRING" id="4097.A0A1S4AVT1"/>
<dbReference type="KEGG" id="nta:107801892"/>
<protein>
    <recommendedName>
        <fullName evidence="2">Retrotransposon gag domain-containing protein</fullName>
    </recommendedName>
</protein>
<reference evidence="3" key="1">
    <citation type="submission" date="2025-08" db="UniProtKB">
        <authorList>
            <consortium name="RefSeq"/>
        </authorList>
    </citation>
    <scope>IDENTIFICATION</scope>
</reference>
<organism evidence="3">
    <name type="scientific">Nicotiana tabacum</name>
    <name type="common">Common tobacco</name>
    <dbReference type="NCBI Taxonomy" id="4097"/>
    <lineage>
        <taxon>Eukaryota</taxon>
        <taxon>Viridiplantae</taxon>
        <taxon>Streptophyta</taxon>
        <taxon>Embryophyta</taxon>
        <taxon>Tracheophyta</taxon>
        <taxon>Spermatophyta</taxon>
        <taxon>Magnoliopsida</taxon>
        <taxon>eudicotyledons</taxon>
        <taxon>Gunneridae</taxon>
        <taxon>Pentapetalae</taxon>
        <taxon>asterids</taxon>
        <taxon>lamiids</taxon>
        <taxon>Solanales</taxon>
        <taxon>Solanaceae</taxon>
        <taxon>Nicotianoideae</taxon>
        <taxon>Nicotianeae</taxon>
        <taxon>Nicotiana</taxon>
    </lineage>
</organism>
<gene>
    <name evidence="3" type="primary">LOC107801892</name>
</gene>
<feature type="region of interest" description="Disordered" evidence="1">
    <location>
        <begin position="1"/>
        <end position="20"/>
    </location>
</feature>
<name>A0A1S4AVT1_TOBAC</name>
<dbReference type="PANTHER" id="PTHR33223">
    <property type="entry name" value="CCHC-TYPE DOMAIN-CONTAINING PROTEIN"/>
    <property type="match status" value="1"/>
</dbReference>
<feature type="domain" description="Retrotransposon gag" evidence="2">
    <location>
        <begin position="236"/>
        <end position="327"/>
    </location>
</feature>
<accession>A0A1S4AVT1</accession>
<dbReference type="OrthoDB" id="1002577at2759"/>
<dbReference type="AlphaFoldDB" id="A0A1S4AVT1"/>
<dbReference type="PANTHER" id="PTHR33223:SF8">
    <property type="entry name" value="OS04G0172440 PROTEIN"/>
    <property type="match status" value="1"/>
</dbReference>
<evidence type="ECO:0000259" key="2">
    <source>
        <dbReference type="Pfam" id="PF03732"/>
    </source>
</evidence>
<dbReference type="Pfam" id="PF03732">
    <property type="entry name" value="Retrotrans_gag"/>
    <property type="match status" value="1"/>
</dbReference>
<dbReference type="InterPro" id="IPR005162">
    <property type="entry name" value="Retrotrans_gag_dom"/>
</dbReference>
<dbReference type="SMR" id="A0A1S4AVT1"/>
<evidence type="ECO:0000256" key="1">
    <source>
        <dbReference type="SAM" id="MobiDB-lite"/>
    </source>
</evidence>
<feature type="compositionally biased region" description="Pro residues" evidence="1">
    <location>
        <begin position="84"/>
        <end position="103"/>
    </location>
</feature>
<dbReference type="RefSeq" id="XP_016480784.1">
    <property type="nucleotide sequence ID" value="XM_016625298.1"/>
</dbReference>
<proteinExistence type="predicted"/>